<comment type="caution">
    <text evidence="1">The sequence shown here is derived from an EMBL/GenBank/DDBJ whole genome shotgun (WGS) entry which is preliminary data.</text>
</comment>
<organism evidence="1 2">
    <name type="scientific">Pyropia yezoensis</name>
    <name type="common">Susabi-nori</name>
    <name type="synonym">Porphyra yezoensis</name>
    <dbReference type="NCBI Taxonomy" id="2788"/>
    <lineage>
        <taxon>Eukaryota</taxon>
        <taxon>Rhodophyta</taxon>
        <taxon>Bangiophyceae</taxon>
        <taxon>Bangiales</taxon>
        <taxon>Bangiaceae</taxon>
        <taxon>Pyropia</taxon>
    </lineage>
</organism>
<sequence>MEDLRPRGGGVLPFDAGIPLGAAVAAAAALGRLHAAVDAALRRGEGGGGTAPPPLPPPPPPPRPPPSTRPPGRTVPPPRRPAGRPLWRASLPMQRRAWRPPPAGGPPRSTRPSGWRAQTVWPAACRRRRRRRLQRLPTGMRGPTTSSFGGARRRGRGGGREAGRPTLTPPPSRPPTPPMPPPPAVALTPTPTLTPTLLTAGTGGRWWALWTGRWPPGGRASGTWRSCGSPPSTPPCGGRPAPPPPSSTPTRRRWAPPPRAGGRAWPPTGPPPCPPRSSCASCRQTSLTGAAPGWWRPWRMCSPRGGGRGRCWWTDKHALVCGGGGGEGRAGGRWRVRVQGGCSRREGGRGWGAAAAGCGRSNEGKTPSPLLVSRRSRQPRVPEPGGRTRLAPADRPAAVVDRRWRRPGAGCLRPPLAPSLGWPWRPPPVTGPRTDPYLCGLRRGYESRVPRCVAAAPVPAHPRCACDSTLKGRGAREGGEWVGQSQAVISAA</sequence>
<dbReference type="EMBL" id="CM020620">
    <property type="protein sequence ID" value="KAK1868267.1"/>
    <property type="molecule type" value="Genomic_DNA"/>
</dbReference>
<evidence type="ECO:0000313" key="1">
    <source>
        <dbReference type="EMBL" id="KAK1868267.1"/>
    </source>
</evidence>
<reference evidence="1" key="1">
    <citation type="submission" date="2019-11" db="EMBL/GenBank/DDBJ databases">
        <title>Nori genome reveals adaptations in red seaweeds to the harsh intertidal environment.</title>
        <authorList>
            <person name="Wang D."/>
            <person name="Mao Y."/>
        </authorList>
    </citation>
    <scope>NUCLEOTIDE SEQUENCE</scope>
    <source>
        <tissue evidence="1">Gametophyte</tissue>
    </source>
</reference>
<accession>A0ACC3CDK5</accession>
<protein>
    <submittedName>
        <fullName evidence="1">Uncharacterized protein</fullName>
    </submittedName>
</protein>
<evidence type="ECO:0000313" key="2">
    <source>
        <dbReference type="Proteomes" id="UP000798662"/>
    </source>
</evidence>
<keyword evidence="2" id="KW-1185">Reference proteome</keyword>
<proteinExistence type="predicted"/>
<name>A0ACC3CDK5_PYRYE</name>
<gene>
    <name evidence="1" type="ORF">I4F81_010760</name>
</gene>
<dbReference type="Proteomes" id="UP000798662">
    <property type="component" value="Chromosome 3"/>
</dbReference>